<evidence type="ECO:0000256" key="1">
    <source>
        <dbReference type="ARBA" id="ARBA00004370"/>
    </source>
</evidence>
<dbReference type="GO" id="GO:0004672">
    <property type="term" value="F:protein kinase activity"/>
    <property type="evidence" value="ECO:0007669"/>
    <property type="project" value="InterPro"/>
</dbReference>
<dbReference type="GO" id="GO:0005524">
    <property type="term" value="F:ATP binding"/>
    <property type="evidence" value="ECO:0007669"/>
    <property type="project" value="InterPro"/>
</dbReference>
<protein>
    <submittedName>
        <fullName evidence="11">Receptor-like protein kinase</fullName>
    </submittedName>
</protein>
<keyword evidence="11" id="KW-0675">Receptor</keyword>
<dbReference type="PANTHER" id="PTHR27008">
    <property type="entry name" value="OS04G0122200 PROTEIN"/>
    <property type="match status" value="1"/>
</dbReference>
<dbReference type="AlphaFoldDB" id="A0A2R6RTG7"/>
<comment type="subcellular location">
    <subcellularLocation>
        <location evidence="1">Membrane</location>
    </subcellularLocation>
</comment>
<dbReference type="EMBL" id="NKQK01000003">
    <property type="protein sequence ID" value="PSS33328.1"/>
    <property type="molecule type" value="Genomic_DNA"/>
</dbReference>
<organism evidence="11 12">
    <name type="scientific">Actinidia chinensis var. chinensis</name>
    <name type="common">Chinese soft-hair kiwi</name>
    <dbReference type="NCBI Taxonomy" id="1590841"/>
    <lineage>
        <taxon>Eukaryota</taxon>
        <taxon>Viridiplantae</taxon>
        <taxon>Streptophyta</taxon>
        <taxon>Embryophyta</taxon>
        <taxon>Tracheophyta</taxon>
        <taxon>Spermatophyta</taxon>
        <taxon>Magnoliopsida</taxon>
        <taxon>eudicotyledons</taxon>
        <taxon>Gunneridae</taxon>
        <taxon>Pentapetalae</taxon>
        <taxon>asterids</taxon>
        <taxon>Ericales</taxon>
        <taxon>Actinidiaceae</taxon>
        <taxon>Actinidia</taxon>
    </lineage>
</organism>
<evidence type="ECO:0000256" key="3">
    <source>
        <dbReference type="ARBA" id="ARBA00022692"/>
    </source>
</evidence>
<proteinExistence type="predicted"/>
<dbReference type="Gene3D" id="3.30.200.20">
    <property type="entry name" value="Phosphorylase Kinase, domain 1"/>
    <property type="match status" value="1"/>
</dbReference>
<feature type="domain" description="Protein kinase" evidence="10">
    <location>
        <begin position="250"/>
        <end position="351"/>
    </location>
</feature>
<dbReference type="Pfam" id="PF00069">
    <property type="entry name" value="Pkinase"/>
    <property type="match status" value="1"/>
</dbReference>
<dbReference type="Pfam" id="PF00560">
    <property type="entry name" value="LRR_1"/>
    <property type="match status" value="3"/>
</dbReference>
<reference evidence="11 12" key="1">
    <citation type="submission" date="2017-07" db="EMBL/GenBank/DDBJ databases">
        <title>An improved, manually edited Actinidia chinensis var. chinensis (kiwifruit) genome highlights the challenges associated with draft genomes and gene prediction in plants.</title>
        <authorList>
            <person name="Pilkington S."/>
            <person name="Crowhurst R."/>
            <person name="Hilario E."/>
            <person name="Nardozza S."/>
            <person name="Fraser L."/>
            <person name="Peng Y."/>
            <person name="Gunaseelan K."/>
            <person name="Simpson R."/>
            <person name="Tahir J."/>
            <person name="Deroles S."/>
            <person name="Templeton K."/>
            <person name="Luo Z."/>
            <person name="Davy M."/>
            <person name="Cheng C."/>
            <person name="Mcneilage M."/>
            <person name="Scaglione D."/>
            <person name="Liu Y."/>
            <person name="Zhang Q."/>
            <person name="Datson P."/>
            <person name="De Silva N."/>
            <person name="Gardiner S."/>
            <person name="Bassett H."/>
            <person name="Chagne D."/>
            <person name="Mccallum J."/>
            <person name="Dzierzon H."/>
            <person name="Deng C."/>
            <person name="Wang Y.-Y."/>
            <person name="Barron N."/>
            <person name="Manako K."/>
            <person name="Bowen J."/>
            <person name="Foster T."/>
            <person name="Erridge Z."/>
            <person name="Tiffin H."/>
            <person name="Waite C."/>
            <person name="Davies K."/>
            <person name="Grierson E."/>
            <person name="Laing W."/>
            <person name="Kirk R."/>
            <person name="Chen X."/>
            <person name="Wood M."/>
            <person name="Montefiori M."/>
            <person name="Brummell D."/>
            <person name="Schwinn K."/>
            <person name="Catanach A."/>
            <person name="Fullerton C."/>
            <person name="Li D."/>
            <person name="Meiyalaghan S."/>
            <person name="Nieuwenhuizen N."/>
            <person name="Read N."/>
            <person name="Prakash R."/>
            <person name="Hunter D."/>
            <person name="Zhang H."/>
            <person name="Mckenzie M."/>
            <person name="Knabel M."/>
            <person name="Harris A."/>
            <person name="Allan A."/>
            <person name="Chen A."/>
            <person name="Janssen B."/>
            <person name="Plunkett B."/>
            <person name="Dwamena C."/>
            <person name="Voogd C."/>
            <person name="Leif D."/>
            <person name="Lafferty D."/>
            <person name="Souleyre E."/>
            <person name="Varkonyi-Gasic E."/>
            <person name="Gambi F."/>
            <person name="Hanley J."/>
            <person name="Yao J.-L."/>
            <person name="Cheung J."/>
            <person name="David K."/>
            <person name="Warren B."/>
            <person name="Marsh K."/>
            <person name="Snowden K."/>
            <person name="Lin-Wang K."/>
            <person name="Brian L."/>
            <person name="Martinez-Sanchez M."/>
            <person name="Wang M."/>
            <person name="Ileperuma N."/>
            <person name="Macnee N."/>
            <person name="Campin R."/>
            <person name="Mcatee P."/>
            <person name="Drummond R."/>
            <person name="Espley R."/>
            <person name="Ireland H."/>
            <person name="Wu R."/>
            <person name="Atkinson R."/>
            <person name="Karunairetnam S."/>
            <person name="Bulley S."/>
            <person name="Chunkath S."/>
            <person name="Hanley Z."/>
            <person name="Storey R."/>
            <person name="Thrimawithana A."/>
            <person name="Thomson S."/>
            <person name="David C."/>
            <person name="Testolin R."/>
        </authorList>
    </citation>
    <scope>NUCLEOTIDE SEQUENCE [LARGE SCALE GENOMIC DNA]</scope>
    <source>
        <strain evidence="12">cv. Red5</strain>
        <tissue evidence="11">Young leaf</tissue>
    </source>
</reference>
<keyword evidence="3 9" id="KW-0812">Transmembrane</keyword>
<dbReference type="SUPFAM" id="SSF56112">
    <property type="entry name" value="Protein kinase-like (PK-like)"/>
    <property type="match status" value="1"/>
</dbReference>
<dbReference type="Gene3D" id="3.80.10.10">
    <property type="entry name" value="Ribonuclease Inhibitor"/>
    <property type="match status" value="1"/>
</dbReference>
<keyword evidence="8" id="KW-0325">Glycoprotein</keyword>
<dbReference type="InterPro" id="IPR032675">
    <property type="entry name" value="LRR_dom_sf"/>
</dbReference>
<dbReference type="InterPro" id="IPR001611">
    <property type="entry name" value="Leu-rich_rpt"/>
</dbReference>
<dbReference type="InterPro" id="IPR000719">
    <property type="entry name" value="Prot_kinase_dom"/>
</dbReference>
<dbReference type="FunFam" id="3.80.10.10:FF:000041">
    <property type="entry name" value="LRR receptor-like serine/threonine-protein kinase ERECTA"/>
    <property type="match status" value="1"/>
</dbReference>
<evidence type="ECO:0000256" key="6">
    <source>
        <dbReference type="ARBA" id="ARBA00022989"/>
    </source>
</evidence>
<dbReference type="InterPro" id="IPR011009">
    <property type="entry name" value="Kinase-like_dom_sf"/>
</dbReference>
<dbReference type="GO" id="GO:0016020">
    <property type="term" value="C:membrane"/>
    <property type="evidence" value="ECO:0007669"/>
    <property type="project" value="UniProtKB-SubCell"/>
</dbReference>
<dbReference type="OMA" id="LANCTKM"/>
<evidence type="ECO:0000313" key="12">
    <source>
        <dbReference type="Proteomes" id="UP000241394"/>
    </source>
</evidence>
<dbReference type="OrthoDB" id="676979at2759"/>
<dbReference type="SUPFAM" id="SSF52058">
    <property type="entry name" value="L domain-like"/>
    <property type="match status" value="1"/>
</dbReference>
<keyword evidence="2" id="KW-0433">Leucine-rich repeat</keyword>
<dbReference type="FunFam" id="3.30.200.20:FF:000432">
    <property type="entry name" value="LRR receptor-like serine/threonine-protein kinase EFR"/>
    <property type="match status" value="1"/>
</dbReference>
<evidence type="ECO:0000313" key="11">
    <source>
        <dbReference type="EMBL" id="PSS33328.1"/>
    </source>
</evidence>
<evidence type="ECO:0000256" key="2">
    <source>
        <dbReference type="ARBA" id="ARBA00022614"/>
    </source>
</evidence>
<sequence length="351" mass="37953">MAASLPSLGNCKNLLSLSLAQNKLSGSIPPLVIGLSSLSDLYFSKNYLTGSLPLEVGLLKNLGYLNVSENKLSSEIPGTLGSCVRLETPRVEGNLFHGTIPTSLSSLSGLQILDLSRNSFSGRIPEFLEGFNFLQILNMSNNDFEGAVPTEGVFANASAVSVMGNSKLCGGVPELQLSLCKSKGSRNRRLSVTSKLVISLCGGFLGLSFLLCFLFICWYRKTENDHSSVSPTKSLFKVSYQTLLHATGEFSSENLIGVGGLGSVYKGIIQHDGTIVAIKVVNLQQCGASKSFIAECEAFRNIKHKNFVKVITACSTVNYQGNDFKALVYDFMVNGSLEGWLHLDEREDEVH</sequence>
<feature type="transmembrane region" description="Helical" evidence="9">
    <location>
        <begin position="196"/>
        <end position="219"/>
    </location>
</feature>
<reference evidence="12" key="2">
    <citation type="journal article" date="2018" name="BMC Genomics">
        <title>A manually annotated Actinidia chinensis var. chinensis (kiwifruit) genome highlights the challenges associated with draft genomes and gene prediction in plants.</title>
        <authorList>
            <person name="Pilkington S.M."/>
            <person name="Crowhurst R."/>
            <person name="Hilario E."/>
            <person name="Nardozza S."/>
            <person name="Fraser L."/>
            <person name="Peng Y."/>
            <person name="Gunaseelan K."/>
            <person name="Simpson R."/>
            <person name="Tahir J."/>
            <person name="Deroles S.C."/>
            <person name="Templeton K."/>
            <person name="Luo Z."/>
            <person name="Davy M."/>
            <person name="Cheng C."/>
            <person name="McNeilage M."/>
            <person name="Scaglione D."/>
            <person name="Liu Y."/>
            <person name="Zhang Q."/>
            <person name="Datson P."/>
            <person name="De Silva N."/>
            <person name="Gardiner S.E."/>
            <person name="Bassett H."/>
            <person name="Chagne D."/>
            <person name="McCallum J."/>
            <person name="Dzierzon H."/>
            <person name="Deng C."/>
            <person name="Wang Y.Y."/>
            <person name="Barron L."/>
            <person name="Manako K."/>
            <person name="Bowen J."/>
            <person name="Foster T.M."/>
            <person name="Erridge Z.A."/>
            <person name="Tiffin H."/>
            <person name="Waite C.N."/>
            <person name="Davies K.M."/>
            <person name="Grierson E.P."/>
            <person name="Laing W.A."/>
            <person name="Kirk R."/>
            <person name="Chen X."/>
            <person name="Wood M."/>
            <person name="Montefiori M."/>
            <person name="Brummell D.A."/>
            <person name="Schwinn K.E."/>
            <person name="Catanach A."/>
            <person name="Fullerton C."/>
            <person name="Li D."/>
            <person name="Meiyalaghan S."/>
            <person name="Nieuwenhuizen N."/>
            <person name="Read N."/>
            <person name="Prakash R."/>
            <person name="Hunter D."/>
            <person name="Zhang H."/>
            <person name="McKenzie M."/>
            <person name="Knabel M."/>
            <person name="Harris A."/>
            <person name="Allan A.C."/>
            <person name="Gleave A."/>
            <person name="Chen A."/>
            <person name="Janssen B.J."/>
            <person name="Plunkett B."/>
            <person name="Ampomah-Dwamena C."/>
            <person name="Voogd C."/>
            <person name="Leif D."/>
            <person name="Lafferty D."/>
            <person name="Souleyre E.J.F."/>
            <person name="Varkonyi-Gasic E."/>
            <person name="Gambi F."/>
            <person name="Hanley J."/>
            <person name="Yao J.L."/>
            <person name="Cheung J."/>
            <person name="David K.M."/>
            <person name="Warren B."/>
            <person name="Marsh K."/>
            <person name="Snowden K.C."/>
            <person name="Lin-Wang K."/>
            <person name="Brian L."/>
            <person name="Martinez-Sanchez M."/>
            <person name="Wang M."/>
            <person name="Ileperuma N."/>
            <person name="Macnee N."/>
            <person name="Campin R."/>
            <person name="McAtee P."/>
            <person name="Drummond R.S.M."/>
            <person name="Espley R.V."/>
            <person name="Ireland H.S."/>
            <person name="Wu R."/>
            <person name="Atkinson R.G."/>
            <person name="Karunairetnam S."/>
            <person name="Bulley S."/>
            <person name="Chunkath S."/>
            <person name="Hanley Z."/>
            <person name="Storey R."/>
            <person name="Thrimawithana A.H."/>
            <person name="Thomson S."/>
            <person name="David C."/>
            <person name="Testolin R."/>
            <person name="Huang H."/>
            <person name="Hellens R.P."/>
            <person name="Schaffer R.J."/>
        </authorList>
    </citation>
    <scope>NUCLEOTIDE SEQUENCE [LARGE SCALE GENOMIC DNA]</scope>
    <source>
        <strain evidence="12">cv. Red5</strain>
    </source>
</reference>
<gene>
    <name evidence="11" type="ORF">CEY00_Acc03716</name>
</gene>
<dbReference type="Gramene" id="PSS33328">
    <property type="protein sequence ID" value="PSS33328"/>
    <property type="gene ID" value="CEY00_Acc03716"/>
</dbReference>
<dbReference type="Proteomes" id="UP000241394">
    <property type="component" value="Chromosome LG3"/>
</dbReference>
<evidence type="ECO:0000256" key="4">
    <source>
        <dbReference type="ARBA" id="ARBA00022729"/>
    </source>
</evidence>
<accession>A0A2R6RTG7</accession>
<keyword evidence="4" id="KW-0732">Signal</keyword>
<dbReference type="STRING" id="1590841.A0A2R6RTG7"/>
<dbReference type="PANTHER" id="PTHR27008:SF596">
    <property type="entry name" value="OS02G0215500 PROTEIN"/>
    <property type="match status" value="1"/>
</dbReference>
<keyword evidence="11" id="KW-0808">Transferase</keyword>
<evidence type="ECO:0000256" key="5">
    <source>
        <dbReference type="ARBA" id="ARBA00022737"/>
    </source>
</evidence>
<keyword evidence="6 9" id="KW-1133">Transmembrane helix</keyword>
<evidence type="ECO:0000259" key="10">
    <source>
        <dbReference type="PROSITE" id="PS50011"/>
    </source>
</evidence>
<evidence type="ECO:0000256" key="9">
    <source>
        <dbReference type="SAM" id="Phobius"/>
    </source>
</evidence>
<keyword evidence="5" id="KW-0677">Repeat</keyword>
<keyword evidence="12" id="KW-1185">Reference proteome</keyword>
<comment type="caution">
    <text evidence="11">The sequence shown here is derived from an EMBL/GenBank/DDBJ whole genome shotgun (WGS) entry which is preliminary data.</text>
</comment>
<dbReference type="PROSITE" id="PS50011">
    <property type="entry name" value="PROTEIN_KINASE_DOM"/>
    <property type="match status" value="1"/>
</dbReference>
<keyword evidence="11" id="KW-0418">Kinase</keyword>
<keyword evidence="7 9" id="KW-0472">Membrane</keyword>
<name>A0A2R6RTG7_ACTCC</name>
<dbReference type="InterPro" id="IPR051809">
    <property type="entry name" value="Plant_receptor-like_S/T_kinase"/>
</dbReference>
<evidence type="ECO:0000256" key="7">
    <source>
        <dbReference type="ARBA" id="ARBA00023136"/>
    </source>
</evidence>
<dbReference type="InParanoid" id="A0A2R6RTG7"/>
<evidence type="ECO:0000256" key="8">
    <source>
        <dbReference type="ARBA" id="ARBA00023180"/>
    </source>
</evidence>